<dbReference type="EMBL" id="BNCQ01000001">
    <property type="protein sequence ID" value="GIL93954.1"/>
    <property type="molecule type" value="Genomic_DNA"/>
</dbReference>
<organism evidence="2 3">
    <name type="scientific">Volvox reticuliferus</name>
    <dbReference type="NCBI Taxonomy" id="1737510"/>
    <lineage>
        <taxon>Eukaryota</taxon>
        <taxon>Viridiplantae</taxon>
        <taxon>Chlorophyta</taxon>
        <taxon>core chlorophytes</taxon>
        <taxon>Chlorophyceae</taxon>
        <taxon>CS clade</taxon>
        <taxon>Chlamydomonadales</taxon>
        <taxon>Volvocaceae</taxon>
        <taxon>Volvox</taxon>
    </lineage>
</organism>
<evidence type="ECO:0000313" key="2">
    <source>
        <dbReference type="EMBL" id="GIL93954.1"/>
    </source>
</evidence>
<gene>
    <name evidence="2" type="ORF">Vretimale_161</name>
</gene>
<protein>
    <submittedName>
        <fullName evidence="2">Uncharacterized protein</fullName>
    </submittedName>
</protein>
<name>A0A8J4G0I2_9CHLO</name>
<accession>A0A8J4G0I2</accession>
<evidence type="ECO:0000256" key="1">
    <source>
        <dbReference type="SAM" id="MobiDB-lite"/>
    </source>
</evidence>
<reference evidence="2" key="1">
    <citation type="journal article" date="2021" name="Proc. Natl. Acad. Sci. U.S.A.">
        <title>Three genomes in the algal genus Volvox reveal the fate of a haploid sex-determining region after a transition to homothallism.</title>
        <authorList>
            <person name="Yamamoto K."/>
            <person name="Hamaji T."/>
            <person name="Kawai-Toyooka H."/>
            <person name="Matsuzaki R."/>
            <person name="Takahashi F."/>
            <person name="Nishimura Y."/>
            <person name="Kawachi M."/>
            <person name="Noguchi H."/>
            <person name="Minakuchi Y."/>
            <person name="Umen J.G."/>
            <person name="Toyoda A."/>
            <person name="Nozaki H."/>
        </authorList>
    </citation>
    <scope>NUCLEOTIDE SEQUENCE</scope>
    <source>
        <strain evidence="2">NIES-3785</strain>
    </source>
</reference>
<feature type="non-terminal residue" evidence="2">
    <location>
        <position position="347"/>
    </location>
</feature>
<evidence type="ECO:0000313" key="3">
    <source>
        <dbReference type="Proteomes" id="UP000722791"/>
    </source>
</evidence>
<dbReference type="AlphaFoldDB" id="A0A8J4G0I2"/>
<sequence>MQNPASILAIFWSRGVRRFTECRAFPTTANSLKANLSDIVGPAAPDGSPRLPGLRRLLESLGASDESPFFFSVSQLTEVRRPTDRTGSGVPFRVLGRRLNDFLTAHTNGTWHGHPTLPLFGLIHLMVSNPRACLDLPESVSEDACKRQMGRFVRKTEAWHALGALALACTLLRERAQIAQSEVSKRGHLSPMEIFTQVSSHFVRNRLNVYLPAGLEPRHTLDLKPFNSCIIAFYAKVPTITHPFTGKGDIPYTHLGFKFSEGHERHDFPRAFTLDKRAPTAPGFAYEPLPFTDEQIAIIRDRSERQQQQRSRRRTVPATPASPGSSGNIRGLPRSRPTEPLSVPSPP</sequence>
<proteinExistence type="predicted"/>
<feature type="region of interest" description="Disordered" evidence="1">
    <location>
        <begin position="301"/>
        <end position="347"/>
    </location>
</feature>
<dbReference type="Proteomes" id="UP000722791">
    <property type="component" value="Unassembled WGS sequence"/>
</dbReference>
<comment type="caution">
    <text evidence="2">The sequence shown here is derived from an EMBL/GenBank/DDBJ whole genome shotgun (WGS) entry which is preliminary data.</text>
</comment>